<sequence length="267" mass="29063">MTQWEPVDPETLSTAEVVAYLRARCPWAAAHTHASLAPYLLEETYELLDAIEEYTTNPGSTTRSELVGELGDVAYQVLFHAALLDQPNATPTSACRPTGNYVSPRAITEVADRLRAKVVRRHPHVFETTGPTSIEDVERAYERIKAEEKRDARNDATEDDVTEDAHAGDNLARDACASIPASMPALARTQAVLGRLDRVDLSAARREDVPGTPEPADEDVTETAIGQELLAVVQKAHAHGIDAEGALRRATDALIHERGSRASTDTH</sequence>
<dbReference type="CDD" id="cd11528">
    <property type="entry name" value="NTP-PPase_MazG_Nterm"/>
    <property type="match status" value="1"/>
</dbReference>
<dbReference type="GO" id="GO:0046081">
    <property type="term" value="P:dUTP catabolic process"/>
    <property type="evidence" value="ECO:0007669"/>
    <property type="project" value="TreeGrafter"/>
</dbReference>
<dbReference type="Pfam" id="PF03819">
    <property type="entry name" value="MazG"/>
    <property type="match status" value="1"/>
</dbReference>
<proteinExistence type="predicted"/>
<feature type="compositionally biased region" description="Basic and acidic residues" evidence="1">
    <location>
        <begin position="145"/>
        <end position="156"/>
    </location>
</feature>
<dbReference type="PANTHER" id="PTHR30522:SF0">
    <property type="entry name" value="NUCLEOSIDE TRIPHOSPHATE PYROPHOSPHOHYDROLASE"/>
    <property type="match status" value="1"/>
</dbReference>
<feature type="domain" description="NTP pyrophosphohydrolase MazG-like" evidence="2">
    <location>
        <begin position="32"/>
        <end position="84"/>
    </location>
</feature>
<dbReference type="GO" id="GO:0046076">
    <property type="term" value="P:dTTP catabolic process"/>
    <property type="evidence" value="ECO:0007669"/>
    <property type="project" value="TreeGrafter"/>
</dbReference>
<dbReference type="Proteomes" id="UP000235598">
    <property type="component" value="Unassembled WGS sequence"/>
</dbReference>
<dbReference type="RefSeq" id="WP_102238307.1">
    <property type="nucleotide sequence ID" value="NZ_PNHK01000001.1"/>
</dbReference>
<dbReference type="PANTHER" id="PTHR30522">
    <property type="entry name" value="NUCLEOSIDE TRIPHOSPHATE PYROPHOSPHOHYDROLASE"/>
    <property type="match status" value="1"/>
</dbReference>
<dbReference type="AlphaFoldDB" id="A0A2N6VRA5"/>
<evidence type="ECO:0000256" key="1">
    <source>
        <dbReference type="SAM" id="MobiDB-lite"/>
    </source>
</evidence>
<dbReference type="GO" id="GO:0006203">
    <property type="term" value="P:dGTP catabolic process"/>
    <property type="evidence" value="ECO:0007669"/>
    <property type="project" value="TreeGrafter"/>
</dbReference>
<dbReference type="InterPro" id="IPR048015">
    <property type="entry name" value="NTP-PPase_MazG-like_N"/>
</dbReference>
<dbReference type="SUPFAM" id="SSF101386">
    <property type="entry name" value="all-alpha NTP pyrophosphatases"/>
    <property type="match status" value="1"/>
</dbReference>
<evidence type="ECO:0000259" key="2">
    <source>
        <dbReference type="Pfam" id="PF03819"/>
    </source>
</evidence>
<dbReference type="InterPro" id="IPR004518">
    <property type="entry name" value="MazG-like_dom"/>
</dbReference>
<dbReference type="InterPro" id="IPR011551">
    <property type="entry name" value="NTP_PyrPHydrolase_MazG"/>
</dbReference>
<feature type="region of interest" description="Disordered" evidence="1">
    <location>
        <begin position="145"/>
        <end position="168"/>
    </location>
</feature>
<comment type="caution">
    <text evidence="3">The sequence shown here is derived from an EMBL/GenBank/DDBJ whole genome shotgun (WGS) entry which is preliminary data.</text>
</comment>
<accession>A0A2N6VRA5</accession>
<evidence type="ECO:0000313" key="3">
    <source>
        <dbReference type="EMBL" id="PMD06665.1"/>
    </source>
</evidence>
<protein>
    <recommendedName>
        <fullName evidence="2">NTP pyrophosphohydrolase MazG-like domain-containing protein</fullName>
    </recommendedName>
</protein>
<dbReference type="OrthoDB" id="9808939at2"/>
<evidence type="ECO:0000313" key="4">
    <source>
        <dbReference type="Proteomes" id="UP000235598"/>
    </source>
</evidence>
<gene>
    <name evidence="3" type="ORF">CJ199_00180</name>
</gene>
<dbReference type="EMBL" id="PNHK01000001">
    <property type="protein sequence ID" value="PMD06665.1"/>
    <property type="molecule type" value="Genomic_DNA"/>
</dbReference>
<dbReference type="GO" id="GO:0046047">
    <property type="term" value="P:TTP catabolic process"/>
    <property type="evidence" value="ECO:0007669"/>
    <property type="project" value="TreeGrafter"/>
</dbReference>
<dbReference type="GO" id="GO:0046061">
    <property type="term" value="P:dATP catabolic process"/>
    <property type="evidence" value="ECO:0007669"/>
    <property type="project" value="TreeGrafter"/>
</dbReference>
<dbReference type="GO" id="GO:0047429">
    <property type="term" value="F:nucleoside triphosphate diphosphatase activity"/>
    <property type="evidence" value="ECO:0007669"/>
    <property type="project" value="TreeGrafter"/>
</dbReference>
<dbReference type="GO" id="GO:0046052">
    <property type="term" value="P:UTP catabolic process"/>
    <property type="evidence" value="ECO:0007669"/>
    <property type="project" value="TreeGrafter"/>
</dbReference>
<dbReference type="Gene3D" id="1.10.287.1080">
    <property type="entry name" value="MazG-like"/>
    <property type="match status" value="2"/>
</dbReference>
<name>A0A2N6VRA5_9MICO</name>
<organism evidence="3 4">
    <name type="scientific">Brevibacterium paucivorans</name>
    <dbReference type="NCBI Taxonomy" id="170994"/>
    <lineage>
        <taxon>Bacteria</taxon>
        <taxon>Bacillati</taxon>
        <taxon>Actinomycetota</taxon>
        <taxon>Actinomycetes</taxon>
        <taxon>Micrococcales</taxon>
        <taxon>Brevibacteriaceae</taxon>
        <taxon>Brevibacterium</taxon>
    </lineage>
</organism>
<reference evidence="3 4" key="1">
    <citation type="submission" date="2017-09" db="EMBL/GenBank/DDBJ databases">
        <title>Bacterial strain isolated from the female urinary microbiota.</title>
        <authorList>
            <person name="Thomas-White K."/>
            <person name="Kumar N."/>
            <person name="Forster S."/>
            <person name="Putonti C."/>
            <person name="Lawley T."/>
            <person name="Wolfe A.J."/>
        </authorList>
    </citation>
    <scope>NUCLEOTIDE SEQUENCE [LARGE SCALE GENOMIC DNA]</scope>
    <source>
        <strain evidence="3 4">UMB1301</strain>
    </source>
</reference>